<feature type="domain" description="Disease resistance N-terminal" evidence="8">
    <location>
        <begin position="10"/>
        <end position="95"/>
    </location>
</feature>
<evidence type="ECO:0000259" key="7">
    <source>
        <dbReference type="Pfam" id="PF00931"/>
    </source>
</evidence>
<dbReference type="PANTHER" id="PTHR36766">
    <property type="entry name" value="PLANT BROAD-SPECTRUM MILDEW RESISTANCE PROTEIN RPW8"/>
    <property type="match status" value="1"/>
</dbReference>
<evidence type="ECO:0000259" key="9">
    <source>
        <dbReference type="Pfam" id="PF23559"/>
    </source>
</evidence>
<dbReference type="InterPro" id="IPR032675">
    <property type="entry name" value="LRR_dom_sf"/>
</dbReference>
<keyword evidence="3" id="KW-0677">Repeat</keyword>
<keyword evidence="6" id="KW-0067">ATP-binding</keyword>
<evidence type="ECO:0000256" key="5">
    <source>
        <dbReference type="ARBA" id="ARBA00022821"/>
    </source>
</evidence>
<dbReference type="STRING" id="4555.K3ZLM4"/>
<dbReference type="InterPro" id="IPR041118">
    <property type="entry name" value="Rx_N"/>
</dbReference>
<feature type="domain" description="NB-ARC" evidence="7">
    <location>
        <begin position="178"/>
        <end position="343"/>
    </location>
</feature>
<dbReference type="GO" id="GO:0042742">
    <property type="term" value="P:defense response to bacterium"/>
    <property type="evidence" value="ECO:0007669"/>
    <property type="project" value="UniProtKB-ARBA"/>
</dbReference>
<dbReference type="Gene3D" id="3.40.50.300">
    <property type="entry name" value="P-loop containing nucleotide triphosphate hydrolases"/>
    <property type="match status" value="1"/>
</dbReference>
<evidence type="ECO:0000256" key="4">
    <source>
        <dbReference type="ARBA" id="ARBA00022741"/>
    </source>
</evidence>
<dbReference type="InParanoid" id="K3ZLM4"/>
<comment type="similarity">
    <text evidence="1">Belongs to the disease resistance NB-LRR family.</text>
</comment>
<keyword evidence="5" id="KW-0611">Plant defense</keyword>
<dbReference type="InterPro" id="IPR058922">
    <property type="entry name" value="WHD_DRP"/>
</dbReference>
<dbReference type="PRINTS" id="PR00364">
    <property type="entry name" value="DISEASERSIST"/>
</dbReference>
<dbReference type="GO" id="GO:0005524">
    <property type="term" value="F:ATP binding"/>
    <property type="evidence" value="ECO:0007669"/>
    <property type="project" value="UniProtKB-KW"/>
</dbReference>
<dbReference type="InterPro" id="IPR027417">
    <property type="entry name" value="P-loop_NTPase"/>
</dbReference>
<dbReference type="AlphaFoldDB" id="K3ZLM4"/>
<dbReference type="Gene3D" id="3.80.10.10">
    <property type="entry name" value="Ribonuclease Inhibitor"/>
    <property type="match status" value="1"/>
</dbReference>
<dbReference type="SUPFAM" id="SSF52058">
    <property type="entry name" value="L domain-like"/>
    <property type="match status" value="1"/>
</dbReference>
<dbReference type="SUPFAM" id="SSF52540">
    <property type="entry name" value="P-loop containing nucleoside triphosphate hydrolases"/>
    <property type="match status" value="1"/>
</dbReference>
<evidence type="ECO:0000313" key="11">
    <source>
        <dbReference type="Proteomes" id="UP000004995"/>
    </source>
</evidence>
<reference evidence="10" key="2">
    <citation type="submission" date="2018-08" db="UniProtKB">
        <authorList>
            <consortium name="EnsemblPlants"/>
        </authorList>
    </citation>
    <scope>IDENTIFICATION</scope>
    <source>
        <strain evidence="10">Yugu1</strain>
    </source>
</reference>
<keyword evidence="2" id="KW-0433">Leucine-rich repeat</keyword>
<dbReference type="Gene3D" id="1.10.10.10">
    <property type="entry name" value="Winged helix-like DNA-binding domain superfamily/Winged helix DNA-binding domain"/>
    <property type="match status" value="1"/>
</dbReference>
<dbReference type="GO" id="GO:0009626">
    <property type="term" value="P:plant-type hypersensitive response"/>
    <property type="evidence" value="ECO:0007669"/>
    <property type="project" value="UniProtKB-ARBA"/>
</dbReference>
<evidence type="ECO:0000259" key="8">
    <source>
        <dbReference type="Pfam" id="PF18052"/>
    </source>
</evidence>
<dbReference type="Pfam" id="PF23559">
    <property type="entry name" value="WHD_DRP"/>
    <property type="match status" value="1"/>
</dbReference>
<evidence type="ECO:0000313" key="10">
    <source>
        <dbReference type="EnsemblPlants" id="KQK95840"/>
    </source>
</evidence>
<proteinExistence type="inferred from homology"/>
<evidence type="ECO:0008006" key="12">
    <source>
        <dbReference type="Google" id="ProtNLM"/>
    </source>
</evidence>
<dbReference type="InterPro" id="IPR002182">
    <property type="entry name" value="NB-ARC"/>
</dbReference>
<dbReference type="Proteomes" id="UP000004995">
    <property type="component" value="Unassembled WGS sequence"/>
</dbReference>
<accession>K3ZLM4</accession>
<dbReference type="InterPro" id="IPR036388">
    <property type="entry name" value="WH-like_DNA-bd_sf"/>
</dbReference>
<dbReference type="eggNOG" id="KOG4658">
    <property type="taxonomic scope" value="Eukaryota"/>
</dbReference>
<dbReference type="Pfam" id="PF00931">
    <property type="entry name" value="NB-ARC"/>
    <property type="match status" value="1"/>
</dbReference>
<evidence type="ECO:0000256" key="6">
    <source>
        <dbReference type="ARBA" id="ARBA00022840"/>
    </source>
</evidence>
<dbReference type="HOGENOM" id="CLU_000837_8_1_1"/>
<protein>
    <recommendedName>
        <fullName evidence="12">NB-ARC domain-containing protein</fullName>
    </recommendedName>
</protein>
<name>K3ZLM4_SETIT</name>
<dbReference type="GO" id="GO:0043531">
    <property type="term" value="F:ADP binding"/>
    <property type="evidence" value="ECO:0007669"/>
    <property type="project" value="InterPro"/>
</dbReference>
<keyword evidence="11" id="KW-1185">Reference proteome</keyword>
<dbReference type="PANTHER" id="PTHR36766:SF55">
    <property type="entry name" value="OS11G0492900 PROTEIN"/>
    <property type="match status" value="1"/>
</dbReference>
<dbReference type="Gene3D" id="1.20.5.4130">
    <property type="match status" value="1"/>
</dbReference>
<dbReference type="OMA" id="IVMVERS"/>
<feature type="domain" description="Disease resistance protein winged helix" evidence="9">
    <location>
        <begin position="403"/>
        <end position="481"/>
    </location>
</feature>
<keyword evidence="4" id="KW-0547">Nucleotide-binding</keyword>
<dbReference type="EMBL" id="AGNK02005229">
    <property type="status" value="NOT_ANNOTATED_CDS"/>
    <property type="molecule type" value="Genomic_DNA"/>
</dbReference>
<dbReference type="Pfam" id="PF18052">
    <property type="entry name" value="Rx_N"/>
    <property type="match status" value="1"/>
</dbReference>
<sequence>MAELVIGPLISMVKEKASSYLLDQYKVMEGMEEQRKTLERMLPAILQIIQDAEEKGASRRGVAAWLKHLKTAAYEANDVFDEFKYEALRREAKKKGHHSKLGVEVARLLVPTRNPIVFRYRMGKKLRKIVQTIEALVTEMNTFGFRHLQQAKPSRQWRQTDSIIIDSDRDILSRSRDREKKKIVGMLLDQASNMDLMVLPIVGMGGMGKTTFVQLIYNDPAIEKHFEFRRWCCVSDDFDASTIASNICQTNEKGREKSLQELQSIIIGKRYLIALADVWNRDAAKWGKLKTCLKQGGKGSAVLTTTCDAEVACIMTMGVAEAHNIENLSDKHLKEIVQSRAFSLQNPNIEEQDGILSGFVRRCVGSPLAAKAFGSMLSNRTSINEWKDVLAKNMKQCFAFCALFPKDYEIDVDLLIQLWMAHDFIPVQEDDNPETVGKYIFEELTQRSFFQEVRQTHPKCYYGSLRKSTICKIHDLMHDIALSVLGKECVTIVGKPSINKVLLNPTRHVFLSTRCSHFWKEQVTSLLDHLLKKQTAMVHTLFFTDYSDPLDISKYTSLRALHLPAYIFSCVGQEQLTRHIQHLRYLNLSSHEFEKLPEGQEQLTRHIQHLRYLNLPPSLKQLGICSCEKLCSVSGDLRALEDLHISDCNKLQSVNSLGDHPSLETLILSRCRCLASLGCDGGRGSYSALQS</sequence>
<organism evidence="10 11">
    <name type="scientific">Setaria italica</name>
    <name type="common">Foxtail millet</name>
    <name type="synonym">Panicum italicum</name>
    <dbReference type="NCBI Taxonomy" id="4555"/>
    <lineage>
        <taxon>Eukaryota</taxon>
        <taxon>Viridiplantae</taxon>
        <taxon>Streptophyta</taxon>
        <taxon>Embryophyta</taxon>
        <taxon>Tracheophyta</taxon>
        <taxon>Spermatophyta</taxon>
        <taxon>Magnoliopsida</taxon>
        <taxon>Liliopsida</taxon>
        <taxon>Poales</taxon>
        <taxon>Poaceae</taxon>
        <taxon>PACMAD clade</taxon>
        <taxon>Panicoideae</taxon>
        <taxon>Panicodae</taxon>
        <taxon>Paniceae</taxon>
        <taxon>Cenchrinae</taxon>
        <taxon>Setaria</taxon>
    </lineage>
</organism>
<dbReference type="FunFam" id="1.10.10.10:FF:000322">
    <property type="entry name" value="Probable disease resistance protein At1g63360"/>
    <property type="match status" value="1"/>
</dbReference>
<dbReference type="Gramene" id="KQK95840">
    <property type="protein sequence ID" value="KQK95840"/>
    <property type="gene ID" value="SETIT_027484mg"/>
</dbReference>
<evidence type="ECO:0000256" key="2">
    <source>
        <dbReference type="ARBA" id="ARBA00022614"/>
    </source>
</evidence>
<evidence type="ECO:0000256" key="3">
    <source>
        <dbReference type="ARBA" id="ARBA00022737"/>
    </source>
</evidence>
<evidence type="ECO:0000256" key="1">
    <source>
        <dbReference type="ARBA" id="ARBA00008894"/>
    </source>
</evidence>
<reference evidence="11" key="1">
    <citation type="journal article" date="2012" name="Nat. Biotechnol.">
        <title>Reference genome sequence of the model plant Setaria.</title>
        <authorList>
            <person name="Bennetzen J.L."/>
            <person name="Schmutz J."/>
            <person name="Wang H."/>
            <person name="Percifield R."/>
            <person name="Hawkins J."/>
            <person name="Pontaroli A.C."/>
            <person name="Estep M."/>
            <person name="Feng L."/>
            <person name="Vaughn J.N."/>
            <person name="Grimwood J."/>
            <person name="Jenkins J."/>
            <person name="Barry K."/>
            <person name="Lindquist E."/>
            <person name="Hellsten U."/>
            <person name="Deshpande S."/>
            <person name="Wang X."/>
            <person name="Wu X."/>
            <person name="Mitros T."/>
            <person name="Triplett J."/>
            <person name="Yang X."/>
            <person name="Ye C.Y."/>
            <person name="Mauro-Herrera M."/>
            <person name="Wang L."/>
            <person name="Li P."/>
            <person name="Sharma M."/>
            <person name="Sharma R."/>
            <person name="Ronald P.C."/>
            <person name="Panaud O."/>
            <person name="Kellogg E.A."/>
            <person name="Brutnell T.P."/>
            <person name="Doust A.N."/>
            <person name="Tuskan G.A."/>
            <person name="Rokhsar D."/>
            <person name="Devos K.M."/>
        </authorList>
    </citation>
    <scope>NUCLEOTIDE SEQUENCE [LARGE SCALE GENOMIC DNA]</scope>
    <source>
        <strain evidence="11">cv. Yugu1</strain>
    </source>
</reference>
<dbReference type="EnsemblPlants" id="KQK95840">
    <property type="protein sequence ID" value="KQK95840"/>
    <property type="gene ID" value="SETIT_027484mg"/>
</dbReference>
<dbReference type="GO" id="GO:0002758">
    <property type="term" value="P:innate immune response-activating signaling pathway"/>
    <property type="evidence" value="ECO:0007669"/>
    <property type="project" value="UniProtKB-ARBA"/>
</dbReference>